<dbReference type="EMBL" id="CM046398">
    <property type="protein sequence ID" value="KAI8530461.1"/>
    <property type="molecule type" value="Genomic_DNA"/>
</dbReference>
<organism evidence="1 2">
    <name type="scientific">Rhododendron molle</name>
    <name type="common">Chinese azalea</name>
    <name type="synonym">Azalea mollis</name>
    <dbReference type="NCBI Taxonomy" id="49168"/>
    <lineage>
        <taxon>Eukaryota</taxon>
        <taxon>Viridiplantae</taxon>
        <taxon>Streptophyta</taxon>
        <taxon>Embryophyta</taxon>
        <taxon>Tracheophyta</taxon>
        <taxon>Spermatophyta</taxon>
        <taxon>Magnoliopsida</taxon>
        <taxon>eudicotyledons</taxon>
        <taxon>Gunneridae</taxon>
        <taxon>Pentapetalae</taxon>
        <taxon>asterids</taxon>
        <taxon>Ericales</taxon>
        <taxon>Ericaceae</taxon>
        <taxon>Ericoideae</taxon>
        <taxon>Rhodoreae</taxon>
        <taxon>Rhododendron</taxon>
    </lineage>
</organism>
<keyword evidence="2" id="KW-1185">Reference proteome</keyword>
<evidence type="ECO:0000313" key="1">
    <source>
        <dbReference type="EMBL" id="KAI8530461.1"/>
    </source>
</evidence>
<accession>A0ACC0LPJ6</accession>
<sequence>MEGLSAYLRTEQDYVVYRRQYLAGPLGVMAHQVVASKAGEERRGQRGRTARSRERSGYTAAIELPQLSWTLAVRDAQGEAATVQLEPARTEPTLITGPVLVEWAQEAVRLMLAMEKEFHKLAGGTPL</sequence>
<protein>
    <submittedName>
        <fullName evidence="1">Uncharacterized protein</fullName>
    </submittedName>
</protein>
<gene>
    <name evidence="1" type="ORF">RHMOL_Rhmol11G0060300</name>
</gene>
<reference evidence="1" key="1">
    <citation type="submission" date="2022-02" db="EMBL/GenBank/DDBJ databases">
        <title>Plant Genome Project.</title>
        <authorList>
            <person name="Zhang R.-G."/>
        </authorList>
    </citation>
    <scope>NUCLEOTIDE SEQUENCE</scope>
    <source>
        <strain evidence="1">AT1</strain>
    </source>
</reference>
<evidence type="ECO:0000313" key="2">
    <source>
        <dbReference type="Proteomes" id="UP001062846"/>
    </source>
</evidence>
<dbReference type="Proteomes" id="UP001062846">
    <property type="component" value="Chromosome 11"/>
</dbReference>
<name>A0ACC0LPJ6_RHOML</name>
<proteinExistence type="predicted"/>
<comment type="caution">
    <text evidence="1">The sequence shown here is derived from an EMBL/GenBank/DDBJ whole genome shotgun (WGS) entry which is preliminary data.</text>
</comment>